<proteinExistence type="predicted"/>
<sequence length="233" mass="25769">MRLVFIGLLVINVLVLGWHFLQAKEEPKAVVRAMPKTTEQARALTLLSEVDEDAKSLLVRDINAKDDQGAGPICTLVGPYIDSDKGAIVRERLRSLGVESNLQSLEIAAGESYWVYLPPEPSQEGALRKLHELQAKKIDSYVIPKGDLANGISFGVFTQKPLAEQRMADMRRQGYQAELKAIPRTQKELWLLLGPGQATRVALSVWAELVPKESGQEIRQNLCSAVASADKFH</sequence>
<reference evidence="2" key="1">
    <citation type="journal article" date="2019" name="Int. J. Syst. Evol. Microbiol.">
        <title>The Global Catalogue of Microorganisms (GCM) 10K type strain sequencing project: providing services to taxonomists for standard genome sequencing and annotation.</title>
        <authorList>
            <consortium name="The Broad Institute Genomics Platform"/>
            <consortium name="The Broad Institute Genome Sequencing Center for Infectious Disease"/>
            <person name="Wu L."/>
            <person name="Ma J."/>
        </authorList>
    </citation>
    <scope>NUCLEOTIDE SEQUENCE [LARGE SCALE GENOMIC DNA]</scope>
    <source>
        <strain evidence="2">CECT 8570</strain>
    </source>
</reference>
<accession>A0ABV8V4J3</accession>
<dbReference type="InterPro" id="IPR036680">
    <property type="entry name" value="SPOR-like_sf"/>
</dbReference>
<organism evidence="1 2">
    <name type="scientific">Simiduia curdlanivorans</name>
    <dbReference type="NCBI Taxonomy" id="1492769"/>
    <lineage>
        <taxon>Bacteria</taxon>
        <taxon>Pseudomonadati</taxon>
        <taxon>Pseudomonadota</taxon>
        <taxon>Gammaproteobacteria</taxon>
        <taxon>Cellvibrionales</taxon>
        <taxon>Cellvibrionaceae</taxon>
        <taxon>Simiduia</taxon>
    </lineage>
</organism>
<dbReference type="EMBL" id="JBHSCX010000011">
    <property type="protein sequence ID" value="MFC4362826.1"/>
    <property type="molecule type" value="Genomic_DNA"/>
</dbReference>
<dbReference type="Proteomes" id="UP001595840">
    <property type="component" value="Unassembled WGS sequence"/>
</dbReference>
<gene>
    <name evidence="1" type="ORF">ACFOX3_10975</name>
</gene>
<dbReference type="RefSeq" id="WP_290260715.1">
    <property type="nucleotide sequence ID" value="NZ_JAUFQG010000004.1"/>
</dbReference>
<comment type="caution">
    <text evidence="1">The sequence shown here is derived from an EMBL/GenBank/DDBJ whole genome shotgun (WGS) entry which is preliminary data.</text>
</comment>
<evidence type="ECO:0008006" key="3">
    <source>
        <dbReference type="Google" id="ProtNLM"/>
    </source>
</evidence>
<evidence type="ECO:0000313" key="2">
    <source>
        <dbReference type="Proteomes" id="UP001595840"/>
    </source>
</evidence>
<protein>
    <recommendedName>
        <fullName evidence="3">SPOR domain-containing protein</fullName>
    </recommendedName>
</protein>
<evidence type="ECO:0000313" key="1">
    <source>
        <dbReference type="EMBL" id="MFC4362826.1"/>
    </source>
</evidence>
<keyword evidence="2" id="KW-1185">Reference proteome</keyword>
<dbReference type="SUPFAM" id="SSF110997">
    <property type="entry name" value="Sporulation related repeat"/>
    <property type="match status" value="1"/>
</dbReference>
<name>A0ABV8V4J3_9GAMM</name>